<evidence type="ECO:0000256" key="1">
    <source>
        <dbReference type="ARBA" id="ARBA00000110"/>
    </source>
</evidence>
<keyword evidence="4" id="KW-0479">Metal-binding</keyword>
<evidence type="ECO:0000256" key="5">
    <source>
        <dbReference type="ARBA" id="ARBA00022842"/>
    </source>
</evidence>
<reference evidence="9 10" key="1">
    <citation type="submission" date="2021-06" db="EMBL/GenBank/DDBJ databases">
        <title>Caerostris darwini draft genome.</title>
        <authorList>
            <person name="Kono N."/>
            <person name="Arakawa K."/>
        </authorList>
    </citation>
    <scope>NUCLEOTIDE SEQUENCE [LARGE SCALE GENOMIC DNA]</scope>
</reference>
<keyword evidence="5" id="KW-0460">Magnesium</keyword>
<evidence type="ECO:0000256" key="7">
    <source>
        <dbReference type="ARBA" id="ARBA00023239"/>
    </source>
</evidence>
<proteinExistence type="predicted"/>
<dbReference type="PROSITE" id="PS50007">
    <property type="entry name" value="PIPLC_X_DOMAIN"/>
    <property type="match status" value="1"/>
</dbReference>
<keyword evidence="10" id="KW-1185">Reference proteome</keyword>
<comment type="catalytic activity">
    <reaction evidence="1">
        <text>an N-(acyl)-sphingosylphosphoethanolamine = an N-(acyl)-sphingosyl-1,3-cyclic phosphate + ethanolamine</text>
        <dbReference type="Rhea" id="RHEA:60648"/>
        <dbReference type="ChEBI" id="CHEBI:57603"/>
        <dbReference type="ChEBI" id="CHEBI:143891"/>
        <dbReference type="ChEBI" id="CHEBI:143892"/>
    </reaction>
</comment>
<dbReference type="SUPFAM" id="SSF51695">
    <property type="entry name" value="PLC-like phosphodiesterases"/>
    <property type="match status" value="1"/>
</dbReference>
<dbReference type="InterPro" id="IPR017946">
    <property type="entry name" value="PLC-like_Pdiesterase_TIM-brl"/>
</dbReference>
<evidence type="ECO:0000256" key="8">
    <source>
        <dbReference type="SAM" id="SignalP"/>
    </source>
</evidence>
<protein>
    <submittedName>
        <fullName evidence="9">Dermonecrotic toxin LcsSicTox-betaIC1</fullName>
    </submittedName>
</protein>
<dbReference type="Pfam" id="PF13653">
    <property type="entry name" value="GDPD_2"/>
    <property type="match status" value="1"/>
</dbReference>
<sequence length="301" mass="34923">MKFKTSFAYILMVVCLACSVHAAKRPFYIIAHMVNELRQVEHYLDRGANALETDVQFNSDGSVRETYHGFPCDCFRTCHKSAKLSDYLEHVRDVTDPEKSDSYYNRMVLQFLDLKLSSSQNKMVSGRDLARHILDYLWTKDRSRPQEVKVIIYVAGVEDRDVFVGFMQEFRDRGEEGRLSDVGFDGGTGNLFDIRNMFEELGVKNVWQGDGKTNCVSAFYPDGRLRRAVLIRDSRKGHIKKVYHWTIDLKLRMRLSLNLGVDGMITNDPDDLLEVIQESYYSDTYRLATLDDDPFVRYEDK</sequence>
<dbReference type="Gene3D" id="3.20.20.190">
    <property type="entry name" value="Phosphatidylinositol (PI) phosphodiesterase"/>
    <property type="match status" value="1"/>
</dbReference>
<gene>
    <name evidence="9" type="ORF">CDAR_611041</name>
</gene>
<comment type="caution">
    <text evidence="9">The sequence shown here is derived from an EMBL/GenBank/DDBJ whole genome shotgun (WGS) entry which is preliminary data.</text>
</comment>
<keyword evidence="6" id="KW-1015">Disulfide bond</keyword>
<evidence type="ECO:0000313" key="10">
    <source>
        <dbReference type="Proteomes" id="UP001054837"/>
    </source>
</evidence>
<organism evidence="9 10">
    <name type="scientific">Caerostris darwini</name>
    <dbReference type="NCBI Taxonomy" id="1538125"/>
    <lineage>
        <taxon>Eukaryota</taxon>
        <taxon>Metazoa</taxon>
        <taxon>Ecdysozoa</taxon>
        <taxon>Arthropoda</taxon>
        <taxon>Chelicerata</taxon>
        <taxon>Arachnida</taxon>
        <taxon>Araneae</taxon>
        <taxon>Araneomorphae</taxon>
        <taxon>Entelegynae</taxon>
        <taxon>Araneoidea</taxon>
        <taxon>Araneidae</taxon>
        <taxon>Caerostris</taxon>
    </lineage>
</organism>
<dbReference type="Proteomes" id="UP001054837">
    <property type="component" value="Unassembled WGS sequence"/>
</dbReference>
<keyword evidence="3" id="KW-0964">Secreted</keyword>
<evidence type="ECO:0000313" key="9">
    <source>
        <dbReference type="EMBL" id="GIY05904.1"/>
    </source>
</evidence>
<keyword evidence="8" id="KW-0732">Signal</keyword>
<dbReference type="GO" id="GO:0005576">
    <property type="term" value="C:extracellular region"/>
    <property type="evidence" value="ECO:0007669"/>
    <property type="project" value="UniProtKB-SubCell"/>
</dbReference>
<keyword evidence="7" id="KW-0456">Lyase</keyword>
<evidence type="ECO:0000256" key="2">
    <source>
        <dbReference type="ARBA" id="ARBA00004613"/>
    </source>
</evidence>
<evidence type="ECO:0000256" key="3">
    <source>
        <dbReference type="ARBA" id="ARBA00022525"/>
    </source>
</evidence>
<dbReference type="AlphaFoldDB" id="A0AAV4QC70"/>
<dbReference type="GO" id="GO:0008081">
    <property type="term" value="F:phosphoric diester hydrolase activity"/>
    <property type="evidence" value="ECO:0007669"/>
    <property type="project" value="InterPro"/>
</dbReference>
<dbReference type="GO" id="GO:0006629">
    <property type="term" value="P:lipid metabolic process"/>
    <property type="evidence" value="ECO:0007669"/>
    <property type="project" value="InterPro"/>
</dbReference>
<evidence type="ECO:0000256" key="4">
    <source>
        <dbReference type="ARBA" id="ARBA00022723"/>
    </source>
</evidence>
<feature type="chain" id="PRO_5043730408" evidence="8">
    <location>
        <begin position="23"/>
        <end position="301"/>
    </location>
</feature>
<dbReference type="GO" id="GO:0016829">
    <property type="term" value="F:lyase activity"/>
    <property type="evidence" value="ECO:0007669"/>
    <property type="project" value="UniProtKB-KW"/>
</dbReference>
<name>A0AAV4QC70_9ARAC</name>
<evidence type="ECO:0000256" key="6">
    <source>
        <dbReference type="ARBA" id="ARBA00023157"/>
    </source>
</evidence>
<feature type="signal peptide" evidence="8">
    <location>
        <begin position="1"/>
        <end position="22"/>
    </location>
</feature>
<comment type="subcellular location">
    <subcellularLocation>
        <location evidence="2">Secreted</location>
    </subcellularLocation>
</comment>
<accession>A0AAV4QC70</accession>
<dbReference type="EMBL" id="BPLQ01004141">
    <property type="protein sequence ID" value="GIY05904.1"/>
    <property type="molecule type" value="Genomic_DNA"/>
</dbReference>
<dbReference type="GO" id="GO:0046872">
    <property type="term" value="F:metal ion binding"/>
    <property type="evidence" value="ECO:0007669"/>
    <property type="project" value="UniProtKB-KW"/>
</dbReference>